<evidence type="ECO:0000313" key="2">
    <source>
        <dbReference type="Proteomes" id="UP000278351"/>
    </source>
</evidence>
<dbReference type="Proteomes" id="UP000278351">
    <property type="component" value="Unassembled WGS sequence"/>
</dbReference>
<comment type="caution">
    <text evidence="1">The sequence shown here is derived from an EMBL/GenBank/DDBJ whole genome shotgun (WGS) entry which is preliminary data.</text>
</comment>
<reference evidence="1 2" key="1">
    <citation type="submission" date="2018-11" db="EMBL/GenBank/DDBJ databases">
        <title>Chitinophaga lutea sp.nov., isolate from arsenic contaminated soil.</title>
        <authorList>
            <person name="Zong Y."/>
        </authorList>
    </citation>
    <scope>NUCLEOTIDE SEQUENCE [LARGE SCALE GENOMIC DNA]</scope>
    <source>
        <strain evidence="1 2">ZY74</strain>
    </source>
</reference>
<organism evidence="1 2">
    <name type="scientific">Chitinophaga lutea</name>
    <dbReference type="NCBI Taxonomy" id="2488634"/>
    <lineage>
        <taxon>Bacteria</taxon>
        <taxon>Pseudomonadati</taxon>
        <taxon>Bacteroidota</taxon>
        <taxon>Chitinophagia</taxon>
        <taxon>Chitinophagales</taxon>
        <taxon>Chitinophagaceae</taxon>
        <taxon>Chitinophaga</taxon>
    </lineage>
</organism>
<dbReference type="OrthoDB" id="121143at2"/>
<accession>A0A3N4PYJ3</accession>
<gene>
    <name evidence="1" type="ORF">EGT74_17045</name>
</gene>
<keyword evidence="2" id="KW-1185">Reference proteome</keyword>
<dbReference type="InterPro" id="IPR036390">
    <property type="entry name" value="WH_DNA-bd_sf"/>
</dbReference>
<dbReference type="AlphaFoldDB" id="A0A3N4PYJ3"/>
<dbReference type="SUPFAM" id="SSF46785">
    <property type="entry name" value="Winged helix' DNA-binding domain"/>
    <property type="match status" value="1"/>
</dbReference>
<proteinExistence type="predicted"/>
<name>A0A3N4PYJ3_9BACT</name>
<evidence type="ECO:0000313" key="1">
    <source>
        <dbReference type="EMBL" id="RPE08740.1"/>
    </source>
</evidence>
<sequence>MLIKEHHLKGMVEGKIKLAFRKWNRPTVKTGGRLTTQMGVLGIDAVDVVSARSITDAEAVQSGFPSKAALLAELNKHQGEKLYRIQLHYEGEDPRIALRENSEVSDTETAAILQKLHNIDARSEYGPWTKKVMGHILRHPEMKAGDMAIDLNMDKEWLKLNIRKLKALGLTESTSPGYRLSPRGEVLLEAFKRKG</sequence>
<dbReference type="EMBL" id="RPDH01000002">
    <property type="protein sequence ID" value="RPE08740.1"/>
    <property type="molecule type" value="Genomic_DNA"/>
</dbReference>
<dbReference type="RefSeq" id="WP_123847735.1">
    <property type="nucleotide sequence ID" value="NZ_RPDH01000002.1"/>
</dbReference>
<protein>
    <submittedName>
        <fullName evidence="1">ASCH domain-containing protein</fullName>
    </submittedName>
</protein>